<comment type="caution">
    <text evidence="1">The sequence shown here is derived from an EMBL/GenBank/DDBJ whole genome shotgun (WGS) entry which is preliminary data.</text>
</comment>
<protein>
    <submittedName>
        <fullName evidence="1">Uncharacterized protein</fullName>
    </submittedName>
</protein>
<dbReference type="Proteomes" id="UP000241848">
    <property type="component" value="Unassembled WGS sequence"/>
</dbReference>
<dbReference type="AlphaFoldDB" id="A0A2T2WJZ7"/>
<dbReference type="InterPro" id="IPR027396">
    <property type="entry name" value="DsrEFH-like"/>
</dbReference>
<proteinExistence type="predicted"/>
<evidence type="ECO:0000313" key="1">
    <source>
        <dbReference type="EMBL" id="PSR22552.1"/>
    </source>
</evidence>
<name>A0A2T2WJZ7_9FIRM</name>
<evidence type="ECO:0000313" key="2">
    <source>
        <dbReference type="Proteomes" id="UP000241848"/>
    </source>
</evidence>
<dbReference type="PANTHER" id="PTHR37691:SF1">
    <property type="entry name" value="BLR3518 PROTEIN"/>
    <property type="match status" value="1"/>
</dbReference>
<accession>A0A2T2WJZ7</accession>
<dbReference type="PANTHER" id="PTHR37691">
    <property type="entry name" value="BLR3518 PROTEIN"/>
    <property type="match status" value="1"/>
</dbReference>
<gene>
    <name evidence="1" type="ORF">C7B45_06400</name>
</gene>
<sequence>MAGVVFHVNDAEPDRHKSVLRNVRNLLDDMPDLNIEVVLHGDGVVLAISETTSVAQDVLDLQQRGVVIAVCQNTLRQKQISESALLPGMTLVPSGQGELVRKQLEGYAYVKP</sequence>
<dbReference type="InterPro" id="IPR003787">
    <property type="entry name" value="Sulphur_relay_DsrE/F-like"/>
</dbReference>
<dbReference type="Pfam" id="PF02635">
    <property type="entry name" value="DsrE"/>
    <property type="match status" value="1"/>
</dbReference>
<dbReference type="Gene3D" id="3.40.1260.10">
    <property type="entry name" value="DsrEFH-like"/>
    <property type="match status" value="1"/>
</dbReference>
<reference evidence="1 2" key="1">
    <citation type="journal article" date="2014" name="BMC Genomics">
        <title>Comparison of environmental and isolate Sulfobacillus genomes reveals diverse carbon, sulfur, nitrogen, and hydrogen metabolisms.</title>
        <authorList>
            <person name="Justice N.B."/>
            <person name="Norman A."/>
            <person name="Brown C.T."/>
            <person name="Singh A."/>
            <person name="Thomas B.C."/>
            <person name="Banfield J.F."/>
        </authorList>
    </citation>
    <scope>NUCLEOTIDE SEQUENCE [LARGE SCALE GENOMIC DNA]</scope>
    <source>
        <strain evidence="1">AMDSBA3</strain>
    </source>
</reference>
<dbReference type="SUPFAM" id="SSF75169">
    <property type="entry name" value="DsrEFH-like"/>
    <property type="match status" value="1"/>
</dbReference>
<dbReference type="EMBL" id="PXYV01000015">
    <property type="protein sequence ID" value="PSR22552.1"/>
    <property type="molecule type" value="Genomic_DNA"/>
</dbReference>
<organism evidence="1 2">
    <name type="scientific">Sulfobacillus acidophilus</name>
    <dbReference type="NCBI Taxonomy" id="53633"/>
    <lineage>
        <taxon>Bacteria</taxon>
        <taxon>Bacillati</taxon>
        <taxon>Bacillota</taxon>
        <taxon>Clostridia</taxon>
        <taxon>Eubacteriales</taxon>
        <taxon>Clostridiales Family XVII. Incertae Sedis</taxon>
        <taxon>Sulfobacillus</taxon>
    </lineage>
</organism>